<comment type="caution">
    <text evidence="7">The sequence shown here is derived from an EMBL/GenBank/DDBJ whole genome shotgun (WGS) entry which is preliminary data.</text>
</comment>
<protein>
    <recommendedName>
        <fullName evidence="4">Spectinomycin 9-adenylyltransferase</fullName>
    </recommendedName>
</protein>
<dbReference type="Proteomes" id="UP000250369">
    <property type="component" value="Unassembled WGS sequence"/>
</dbReference>
<dbReference type="InterPro" id="IPR024172">
    <property type="entry name" value="AadA/Aad9"/>
</dbReference>
<proteinExistence type="predicted"/>
<evidence type="ECO:0000259" key="5">
    <source>
        <dbReference type="Pfam" id="PF01909"/>
    </source>
</evidence>
<evidence type="ECO:0000256" key="3">
    <source>
        <dbReference type="ARBA" id="ARBA00047831"/>
    </source>
</evidence>
<dbReference type="Pfam" id="PF13427">
    <property type="entry name" value="AadA_C"/>
    <property type="match status" value="1"/>
</dbReference>
<organism evidence="7 8">
    <name type="scientific">Paenibacillus contaminans</name>
    <dbReference type="NCBI Taxonomy" id="450362"/>
    <lineage>
        <taxon>Bacteria</taxon>
        <taxon>Bacillati</taxon>
        <taxon>Bacillota</taxon>
        <taxon>Bacilli</taxon>
        <taxon>Bacillales</taxon>
        <taxon>Paenibacillaceae</taxon>
        <taxon>Paenibacillus</taxon>
    </lineage>
</organism>
<dbReference type="OrthoDB" id="5643411at2"/>
<dbReference type="Gene3D" id="3.30.460.10">
    <property type="entry name" value="Beta Polymerase, domain 2"/>
    <property type="match status" value="1"/>
</dbReference>
<keyword evidence="4" id="KW-0548">Nucleotidyltransferase</keyword>
<name>A0A329MD26_9BACL</name>
<evidence type="ECO:0000313" key="8">
    <source>
        <dbReference type="Proteomes" id="UP000250369"/>
    </source>
</evidence>
<dbReference type="GO" id="GO:0005524">
    <property type="term" value="F:ATP binding"/>
    <property type="evidence" value="ECO:0007669"/>
    <property type="project" value="UniProtKB-KW"/>
</dbReference>
<dbReference type="SUPFAM" id="SSF81301">
    <property type="entry name" value="Nucleotidyltransferase"/>
    <property type="match status" value="1"/>
</dbReference>
<dbReference type="RefSeq" id="WP_113034126.1">
    <property type="nucleotide sequence ID" value="NZ_QMFB01000018.1"/>
</dbReference>
<gene>
    <name evidence="7" type="ORF">DQG23_26955</name>
</gene>
<dbReference type="CDD" id="cd05403">
    <property type="entry name" value="NT_KNTase_like"/>
    <property type="match status" value="1"/>
</dbReference>
<dbReference type="InterPro" id="IPR025184">
    <property type="entry name" value="AadA_C"/>
</dbReference>
<dbReference type="AlphaFoldDB" id="A0A329MD26"/>
<keyword evidence="1 4" id="KW-0808">Transferase</keyword>
<feature type="domain" description="Polymerase nucleotidyl transferase" evidence="5">
    <location>
        <begin position="17"/>
        <end position="57"/>
    </location>
</feature>
<dbReference type="InterPro" id="IPR043519">
    <property type="entry name" value="NT_sf"/>
</dbReference>
<evidence type="ECO:0000256" key="4">
    <source>
        <dbReference type="PIRNR" id="PIRNR000819"/>
    </source>
</evidence>
<keyword evidence="4" id="KW-0067">ATP-binding</keyword>
<dbReference type="PIRSF" id="PIRSF000819">
    <property type="entry name" value="Streptomycin_3-adenylyltransf"/>
    <property type="match status" value="1"/>
</dbReference>
<sequence>MIKLNVPYYLDKITALFKEELKENLIGVYLHGSLAMECFHPGRSDIDLLIIVRRKLIASEHKRVAQTALLLHDELPNKGGLEFSVLLEDCLKPFVHPTPVEFHYSDYHREKYRSDGNYLCGGYEDRDLASQYAVAYHRGIALYGRPLTEMYEPVDKPFYLDSILYDVEGASTDIVRNPMYFALNLCRVLYFLKEGAIASKKEGGEWGVQALPAEYRELVQTCLSYYTGASDKMELDHSLLLSFADYMLREIKQLS</sequence>
<evidence type="ECO:0000256" key="1">
    <source>
        <dbReference type="ARBA" id="ARBA00022679"/>
    </source>
</evidence>
<dbReference type="Pfam" id="PF01909">
    <property type="entry name" value="NTP_transf_2"/>
    <property type="match status" value="1"/>
</dbReference>
<accession>A0A329MD26</accession>
<dbReference type="GO" id="GO:0046677">
    <property type="term" value="P:response to antibiotic"/>
    <property type="evidence" value="ECO:0007669"/>
    <property type="project" value="UniProtKB-KW"/>
</dbReference>
<keyword evidence="4" id="KW-0547">Nucleotide-binding</keyword>
<evidence type="ECO:0000256" key="2">
    <source>
        <dbReference type="ARBA" id="ARBA00023251"/>
    </source>
</evidence>
<evidence type="ECO:0000259" key="6">
    <source>
        <dbReference type="Pfam" id="PF13427"/>
    </source>
</evidence>
<evidence type="ECO:0000313" key="7">
    <source>
        <dbReference type="EMBL" id="RAV17760.1"/>
    </source>
</evidence>
<keyword evidence="8" id="KW-1185">Reference proteome</keyword>
<feature type="domain" description="Adenylyltransferase AadA C-terminal" evidence="6">
    <location>
        <begin position="150"/>
        <end position="249"/>
    </location>
</feature>
<dbReference type="GO" id="GO:0070566">
    <property type="term" value="F:adenylyltransferase activity"/>
    <property type="evidence" value="ECO:0007669"/>
    <property type="project" value="InterPro"/>
</dbReference>
<dbReference type="EMBL" id="QMFB01000018">
    <property type="protein sequence ID" value="RAV17760.1"/>
    <property type="molecule type" value="Genomic_DNA"/>
</dbReference>
<keyword evidence="2 4" id="KW-0046">Antibiotic resistance</keyword>
<dbReference type="InterPro" id="IPR002934">
    <property type="entry name" value="Polymerase_NTP_transf_dom"/>
</dbReference>
<comment type="catalytic activity">
    <reaction evidence="3 4">
        <text>spectinomycin + ATP = 9-O-adenylylspectinomycin + diphosphate</text>
        <dbReference type="Rhea" id="RHEA:63228"/>
        <dbReference type="ChEBI" id="CHEBI:30616"/>
        <dbReference type="ChEBI" id="CHEBI:33019"/>
        <dbReference type="ChEBI" id="CHEBI:146260"/>
        <dbReference type="ChEBI" id="CHEBI:146261"/>
    </reaction>
</comment>
<reference evidence="7 8" key="1">
    <citation type="journal article" date="2009" name="Int. J. Syst. Evol. Microbiol.">
        <title>Paenibacillus contaminans sp. nov., isolated from a contaminated laboratory plate.</title>
        <authorList>
            <person name="Chou J.H."/>
            <person name="Lee J.H."/>
            <person name="Lin M.C."/>
            <person name="Chang P.S."/>
            <person name="Arun A.B."/>
            <person name="Young C.C."/>
            <person name="Chen W.M."/>
        </authorList>
    </citation>
    <scope>NUCLEOTIDE SEQUENCE [LARGE SCALE GENOMIC DNA]</scope>
    <source>
        <strain evidence="7 8">CKOBP-6</strain>
    </source>
</reference>